<dbReference type="EMBL" id="PPED02000001">
    <property type="protein sequence ID" value="PWN72456.1"/>
    <property type="molecule type" value="Genomic_DNA"/>
</dbReference>
<comment type="caution">
    <text evidence="3">The sequence shown here is derived from an EMBL/GenBank/DDBJ whole genome shotgun (WGS) entry which is preliminary data.</text>
</comment>
<reference evidence="3 4" key="1">
    <citation type="submission" date="2018-04" db="EMBL/GenBank/DDBJ databases">
        <title>Draft Genome Sequence of Phosphate-Solubilizing Chryseobacterium sp. ISE14 that is a Biocontrol and Plant Growth-Promoting Rhizobacterium Isolated from Cucumber.</title>
        <authorList>
            <person name="Jeong J.-J."/>
            <person name="Sang M.K."/>
            <person name="Choi I.-G."/>
            <person name="Kim K.D."/>
        </authorList>
    </citation>
    <scope>NUCLEOTIDE SEQUENCE [LARGE SCALE GENOMIC DNA]</scope>
    <source>
        <strain evidence="3 4">ISE14</strain>
    </source>
</reference>
<evidence type="ECO:0000256" key="1">
    <source>
        <dbReference type="PROSITE-ProRule" id="PRU00169"/>
    </source>
</evidence>
<dbReference type="PROSITE" id="PS50110">
    <property type="entry name" value="RESPONSE_REGULATORY"/>
    <property type="match status" value="1"/>
</dbReference>
<evidence type="ECO:0000259" key="2">
    <source>
        <dbReference type="PROSITE" id="PS50110"/>
    </source>
</evidence>
<organism evidence="3 4">
    <name type="scientific">Chryseobacterium phosphatilyticum</name>
    <dbReference type="NCBI Taxonomy" id="475075"/>
    <lineage>
        <taxon>Bacteria</taxon>
        <taxon>Pseudomonadati</taxon>
        <taxon>Bacteroidota</taxon>
        <taxon>Flavobacteriia</taxon>
        <taxon>Flavobacteriales</taxon>
        <taxon>Weeksellaceae</taxon>
        <taxon>Chryseobacterium group</taxon>
        <taxon>Chryseobacterium</taxon>
    </lineage>
</organism>
<dbReference type="GO" id="GO:0000160">
    <property type="term" value="P:phosphorelay signal transduction system"/>
    <property type="evidence" value="ECO:0007669"/>
    <property type="project" value="InterPro"/>
</dbReference>
<dbReference type="InterPro" id="IPR001789">
    <property type="entry name" value="Sig_transdc_resp-reg_receiver"/>
</dbReference>
<protein>
    <recommendedName>
        <fullName evidence="2">Response regulatory domain-containing protein</fullName>
    </recommendedName>
</protein>
<keyword evidence="1" id="KW-0597">Phosphoprotein</keyword>
<feature type="modified residue" description="4-aspartylphosphate" evidence="1">
    <location>
        <position position="12"/>
    </location>
</feature>
<dbReference type="InterPro" id="IPR011006">
    <property type="entry name" value="CheY-like_superfamily"/>
</dbReference>
<dbReference type="SUPFAM" id="SSF52172">
    <property type="entry name" value="CheY-like"/>
    <property type="match status" value="1"/>
</dbReference>
<accession>A0A316XI36</accession>
<keyword evidence="4" id="KW-1185">Reference proteome</keyword>
<evidence type="ECO:0000313" key="3">
    <source>
        <dbReference type="EMBL" id="PWN72456.1"/>
    </source>
</evidence>
<dbReference type="AlphaFoldDB" id="A0A316XI36"/>
<dbReference type="Proteomes" id="UP000236594">
    <property type="component" value="Unassembled WGS sequence"/>
</dbReference>
<gene>
    <name evidence="3" type="ORF">C1631_005780</name>
</gene>
<proteinExistence type="predicted"/>
<sequence>MQVYLPDVTVVDLNMPGLDGLEMAKK</sequence>
<evidence type="ECO:0000313" key="4">
    <source>
        <dbReference type="Proteomes" id="UP000236594"/>
    </source>
</evidence>
<name>A0A316XI36_9FLAO</name>
<feature type="domain" description="Response regulatory" evidence="2">
    <location>
        <begin position="1"/>
        <end position="26"/>
    </location>
</feature>